<dbReference type="PANTHER" id="PTHR36834">
    <property type="entry name" value="MEMBRANE PROTEIN-RELATED"/>
    <property type="match status" value="1"/>
</dbReference>
<organism evidence="3 4">
    <name type="scientific">Pseudonocardia xishanensis</name>
    <dbReference type="NCBI Taxonomy" id="630995"/>
    <lineage>
        <taxon>Bacteria</taxon>
        <taxon>Bacillati</taxon>
        <taxon>Actinomycetota</taxon>
        <taxon>Actinomycetes</taxon>
        <taxon>Pseudonocardiales</taxon>
        <taxon>Pseudonocardiaceae</taxon>
        <taxon>Pseudonocardia</taxon>
    </lineage>
</organism>
<dbReference type="PANTHER" id="PTHR36834:SF1">
    <property type="entry name" value="INTEGRAL MEMBRANE PROTEIN"/>
    <property type="match status" value="1"/>
</dbReference>
<evidence type="ECO:0000259" key="2">
    <source>
        <dbReference type="Pfam" id="PF04892"/>
    </source>
</evidence>
<dbReference type="InterPro" id="IPR006976">
    <property type="entry name" value="VanZ-like"/>
</dbReference>
<evidence type="ECO:0000313" key="3">
    <source>
        <dbReference type="EMBL" id="GAA4541029.1"/>
    </source>
</evidence>
<feature type="transmembrane region" description="Helical" evidence="1">
    <location>
        <begin position="168"/>
        <end position="188"/>
    </location>
</feature>
<comment type="caution">
    <text evidence="3">The sequence shown here is derived from an EMBL/GenBank/DDBJ whole genome shotgun (WGS) entry which is preliminary data.</text>
</comment>
<reference evidence="4" key="1">
    <citation type="journal article" date="2019" name="Int. J. Syst. Evol. Microbiol.">
        <title>The Global Catalogue of Microorganisms (GCM) 10K type strain sequencing project: providing services to taxonomists for standard genome sequencing and annotation.</title>
        <authorList>
            <consortium name="The Broad Institute Genomics Platform"/>
            <consortium name="The Broad Institute Genome Sequencing Center for Infectious Disease"/>
            <person name="Wu L."/>
            <person name="Ma J."/>
        </authorList>
    </citation>
    <scope>NUCLEOTIDE SEQUENCE [LARGE SCALE GENOMIC DNA]</scope>
    <source>
        <strain evidence="4">JCM 17906</strain>
    </source>
</reference>
<dbReference type="RefSeq" id="WP_345413969.1">
    <property type="nucleotide sequence ID" value="NZ_BAABGT010000022.1"/>
</dbReference>
<feature type="domain" description="VanZ-like" evidence="2">
    <location>
        <begin position="49"/>
        <end position="185"/>
    </location>
</feature>
<dbReference type="Proteomes" id="UP001501598">
    <property type="component" value="Unassembled WGS sequence"/>
</dbReference>
<feature type="transmembrane region" description="Helical" evidence="1">
    <location>
        <begin position="249"/>
        <end position="270"/>
    </location>
</feature>
<keyword evidence="1" id="KW-0472">Membrane</keyword>
<keyword evidence="1" id="KW-0812">Transmembrane</keyword>
<keyword evidence="4" id="KW-1185">Reference proteome</keyword>
<feature type="transmembrane region" description="Helical" evidence="1">
    <location>
        <begin position="129"/>
        <end position="156"/>
    </location>
</feature>
<dbReference type="EMBL" id="BAABGT010000022">
    <property type="protein sequence ID" value="GAA4541029.1"/>
    <property type="molecule type" value="Genomic_DNA"/>
</dbReference>
<dbReference type="Pfam" id="PF04892">
    <property type="entry name" value="VanZ"/>
    <property type="match status" value="1"/>
</dbReference>
<proteinExistence type="predicted"/>
<feature type="transmembrane region" description="Helical" evidence="1">
    <location>
        <begin position="209"/>
        <end position="237"/>
    </location>
</feature>
<name>A0ABP8RLE3_9PSEU</name>
<feature type="transmembrane region" description="Helical" evidence="1">
    <location>
        <begin position="41"/>
        <end position="61"/>
    </location>
</feature>
<protein>
    <recommendedName>
        <fullName evidence="2">VanZ-like domain-containing protein</fullName>
    </recommendedName>
</protein>
<evidence type="ECO:0000256" key="1">
    <source>
        <dbReference type="SAM" id="Phobius"/>
    </source>
</evidence>
<feature type="transmembrane region" description="Helical" evidence="1">
    <location>
        <begin position="104"/>
        <end position="122"/>
    </location>
</feature>
<accession>A0ABP8RLE3</accession>
<evidence type="ECO:0000313" key="4">
    <source>
        <dbReference type="Proteomes" id="UP001501598"/>
    </source>
</evidence>
<feature type="transmembrane region" description="Helical" evidence="1">
    <location>
        <begin position="6"/>
        <end position="29"/>
    </location>
</feature>
<keyword evidence="1" id="KW-1133">Transmembrane helix</keyword>
<gene>
    <name evidence="3" type="ORF">GCM10023175_14410</name>
</gene>
<sequence>MNDPLVPALLAIGGGVVLALALFVPYVAASYRRRGRVGWGHALLAASSLVYALALVTYTLLPLPASDGTLCTSRIARAGAQLHPFAFVADIATYDMANPLRNPAALQVLFNVALFVPLGALLRHLGRRSVLTVTLAGAAVSALIEVTQLTGVWFLYPCPYRLFDVDDLIANTAGALLGGLVAPLLRFVPGQRLAGEPGAPRPVTIPRRLLGVVCDLLGAWLTGALLATGLAAVVLLAGGDGQAPWVSSASTLLGTWVPFALLFVLLPMRGRGGTPGQRAVLLRPALRDGGVPGRAVLLARSLLGTGGYVLLQGLESSGGWAGLWGLAGLIGILATADRRGLGGALTSTILLDRRAVAPAERGDPASARR</sequence>
<dbReference type="InterPro" id="IPR053150">
    <property type="entry name" value="Teicoplanin_resist-assoc"/>
</dbReference>